<dbReference type="EMBL" id="FZLN01000005">
    <property type="protein sequence ID" value="SNQ30108.1"/>
    <property type="molecule type" value="Genomic_DNA"/>
</dbReference>
<dbReference type="Pfam" id="PF00534">
    <property type="entry name" value="Glycos_transf_1"/>
    <property type="match status" value="1"/>
</dbReference>
<accession>A0A217EI05</accession>
<dbReference type="InterPro" id="IPR028098">
    <property type="entry name" value="Glyco_trans_4-like_N"/>
</dbReference>
<dbReference type="GO" id="GO:0016757">
    <property type="term" value="F:glycosyltransferase activity"/>
    <property type="evidence" value="ECO:0007669"/>
    <property type="project" value="InterPro"/>
</dbReference>
<organism evidence="3 4">
    <name type="scientific">Acinetobacter apis</name>
    <dbReference type="NCBI Taxonomy" id="1229165"/>
    <lineage>
        <taxon>Bacteria</taxon>
        <taxon>Pseudomonadati</taxon>
        <taxon>Pseudomonadota</taxon>
        <taxon>Gammaproteobacteria</taxon>
        <taxon>Moraxellales</taxon>
        <taxon>Moraxellaceae</taxon>
        <taxon>Acinetobacter</taxon>
    </lineage>
</organism>
<evidence type="ECO:0000259" key="2">
    <source>
        <dbReference type="Pfam" id="PF13439"/>
    </source>
</evidence>
<keyword evidence="4" id="KW-1185">Reference proteome</keyword>
<proteinExistence type="predicted"/>
<name>A0A217EI05_9GAMM</name>
<dbReference type="RefSeq" id="WP_088824281.1">
    <property type="nucleotide sequence ID" value="NZ_FZLN01000005.1"/>
</dbReference>
<keyword evidence="3" id="KW-0808">Transferase</keyword>
<dbReference type="OrthoDB" id="9792269at2"/>
<gene>
    <name evidence="3" type="ORF">SAMN05444584_2093</name>
</gene>
<dbReference type="PANTHER" id="PTHR12526:SF630">
    <property type="entry name" value="GLYCOSYLTRANSFERASE"/>
    <property type="match status" value="1"/>
</dbReference>
<protein>
    <submittedName>
        <fullName evidence="3">Glycosyltransferase involved in cell wall bisynthesis</fullName>
    </submittedName>
</protein>
<feature type="domain" description="Glycosyltransferase subfamily 4-like N-terminal" evidence="2">
    <location>
        <begin position="12"/>
        <end position="164"/>
    </location>
</feature>
<evidence type="ECO:0000313" key="4">
    <source>
        <dbReference type="Proteomes" id="UP000243463"/>
    </source>
</evidence>
<dbReference type="AlphaFoldDB" id="A0A217EI05"/>
<reference evidence="4" key="1">
    <citation type="submission" date="2017-06" db="EMBL/GenBank/DDBJ databases">
        <authorList>
            <person name="Varghese N."/>
            <person name="Submissions S."/>
        </authorList>
    </citation>
    <scope>NUCLEOTIDE SEQUENCE [LARGE SCALE GENOMIC DNA]</scope>
    <source>
        <strain evidence="4">ANC 5114</strain>
    </source>
</reference>
<evidence type="ECO:0000313" key="3">
    <source>
        <dbReference type="EMBL" id="SNQ30108.1"/>
    </source>
</evidence>
<dbReference type="GO" id="GO:1901135">
    <property type="term" value="P:carbohydrate derivative metabolic process"/>
    <property type="evidence" value="ECO:0007669"/>
    <property type="project" value="UniProtKB-ARBA"/>
</dbReference>
<evidence type="ECO:0000259" key="1">
    <source>
        <dbReference type="Pfam" id="PF00534"/>
    </source>
</evidence>
<dbReference type="SUPFAM" id="SSF53756">
    <property type="entry name" value="UDP-Glycosyltransferase/glycogen phosphorylase"/>
    <property type="match status" value="1"/>
</dbReference>
<feature type="domain" description="Glycosyl transferase family 1" evidence="1">
    <location>
        <begin position="182"/>
        <end position="336"/>
    </location>
</feature>
<sequence>MKVLLVITGLGVGGAEHMVIGLANQLIHAGHQVDIAYLKGQPQLYINPKIKLIHLGLDHAFTLPRAVKRLRQHIKHGQYDVVHAHLFHAILISRAVRWLEHFYLISTAHSKAIGGQARAWLYRLTDHLSDLNTNVSHEATAHFIAEQAFSAGQSTTVVNGIDTTHFCFSEQQRVAMRTQYNIGSAPVVIAIGRFNAAKDYPNLLRAFAEVKCTHHDAQLYIIGDGELRAEIEQLVIQLELSGTVFLMGIQHNITEWLCMADLLVLSSAWEGFGLVVAEAMSCERMVVATDCGGVKEVMGNLDFLVPPQQSQALAAKINHALQLPKDERLAIGKRNRLHIQTHYSAEAALQQWLGHYQYAIQQNVSRT</sequence>
<dbReference type="Proteomes" id="UP000243463">
    <property type="component" value="Unassembled WGS sequence"/>
</dbReference>
<dbReference type="Pfam" id="PF13439">
    <property type="entry name" value="Glyco_transf_4"/>
    <property type="match status" value="1"/>
</dbReference>
<dbReference type="Gene3D" id="3.40.50.2000">
    <property type="entry name" value="Glycogen Phosphorylase B"/>
    <property type="match status" value="2"/>
</dbReference>
<dbReference type="PANTHER" id="PTHR12526">
    <property type="entry name" value="GLYCOSYLTRANSFERASE"/>
    <property type="match status" value="1"/>
</dbReference>
<dbReference type="InterPro" id="IPR001296">
    <property type="entry name" value="Glyco_trans_1"/>
</dbReference>